<dbReference type="AlphaFoldDB" id="A0A3S4WKL1"/>
<dbReference type="Proteomes" id="UP000284767">
    <property type="component" value="Unassembled WGS sequence"/>
</dbReference>
<evidence type="ECO:0000313" key="2">
    <source>
        <dbReference type="Proteomes" id="UP000284767"/>
    </source>
</evidence>
<dbReference type="EMBL" id="NSNE01000036">
    <property type="protein sequence ID" value="RPM02831.1"/>
    <property type="molecule type" value="Genomic_DNA"/>
</dbReference>
<dbReference type="InterPro" id="IPR014918">
    <property type="entry name" value="Phage_tail_3"/>
</dbReference>
<proteinExistence type="predicted"/>
<reference evidence="1 2" key="1">
    <citation type="submission" date="2017-08" db="EMBL/GenBank/DDBJ databases">
        <authorList>
            <person name="Feschi L."/>
            <person name="Jeukens J."/>
            <person name="Emond-Rheault J.-G."/>
            <person name="Kukavica-Ibrulj I."/>
            <person name="Boyle B."/>
            <person name="Levesque R.C."/>
        </authorList>
    </citation>
    <scope>NUCLEOTIDE SEQUENCE [LARGE SCALE GENOMIC DNA]</scope>
    <source>
        <strain evidence="1 2">PA-W36</strain>
    </source>
</reference>
<comment type="caution">
    <text evidence="1">The sequence shown here is derived from an EMBL/GenBank/DDBJ whole genome shotgun (WGS) entry which is preliminary data.</text>
</comment>
<dbReference type="RefSeq" id="WP_003451664.1">
    <property type="nucleotide sequence ID" value="NZ_AP014651.1"/>
</dbReference>
<reference evidence="1 2" key="2">
    <citation type="submission" date="2019-01" db="EMBL/GenBank/DDBJ databases">
        <title>The Pseudomonas aeruginosa pan-genome provides new insights on its population structure, horizontal gene transfer and pathogenicity.</title>
        <authorList>
            <person name="Freschi L."/>
            <person name="Vincent A.T."/>
            <person name="Jeukens J."/>
            <person name="Emond-Rheault J.-G."/>
            <person name="Kukavica-Ibrulj I."/>
            <person name="Dupont M.-J."/>
            <person name="Charette S.J."/>
            <person name="Boyle B."/>
            <person name="Levesque R.C."/>
        </authorList>
    </citation>
    <scope>NUCLEOTIDE SEQUENCE [LARGE SCALE GENOMIC DNA]</scope>
    <source>
        <strain evidence="1 2">PA-W36</strain>
    </source>
</reference>
<protein>
    <submittedName>
        <fullName evidence="1">Phage tail protein</fullName>
    </submittedName>
</protein>
<evidence type="ECO:0000313" key="1">
    <source>
        <dbReference type="EMBL" id="RPM02831.1"/>
    </source>
</evidence>
<organism evidence="1 2">
    <name type="scientific">Pseudomonas aeruginosa</name>
    <dbReference type="NCBI Taxonomy" id="287"/>
    <lineage>
        <taxon>Bacteria</taxon>
        <taxon>Pseudomonadati</taxon>
        <taxon>Pseudomonadota</taxon>
        <taxon>Gammaproteobacteria</taxon>
        <taxon>Pseudomonadales</taxon>
        <taxon>Pseudomonadaceae</taxon>
        <taxon>Pseudomonas</taxon>
    </lineage>
</organism>
<accession>A0A3S4WKL1</accession>
<dbReference type="Gene3D" id="4.10.410.40">
    <property type="match status" value="1"/>
</dbReference>
<name>A0A3S4WKL1_PSEAI</name>
<sequence length="217" mass="23136">MSASLPNGALLAIAATYGPAIPITAVSNAKPAVATADAHGLLVGDVVSLVSGWTGLNGRAVKVAVSTEDTFSLGNIDTTDVIRYPAGGGIGSAKKVLTWQQIQQVMNPTTSGGEQQFVQYQYLEDDDQRQLPTFRNAQSFSMPIADDPNLPQWAVIEAADQSKALQVIRLTLRNGSEVFYNGYVSVSDTPTLNVNEIMTRTLTIALDGRPVRYNPAP</sequence>
<dbReference type="Pfam" id="PF08813">
    <property type="entry name" value="Phage_tail_3"/>
    <property type="match status" value="1"/>
</dbReference>
<gene>
    <name evidence="1" type="ORF">IPC1295_32535</name>
</gene>